<organism evidence="3 4">
    <name type="scientific">Paraburkholderia silviterrae</name>
    <dbReference type="NCBI Taxonomy" id="2528715"/>
    <lineage>
        <taxon>Bacteria</taxon>
        <taxon>Pseudomonadati</taxon>
        <taxon>Pseudomonadota</taxon>
        <taxon>Betaproteobacteria</taxon>
        <taxon>Burkholderiales</taxon>
        <taxon>Burkholderiaceae</taxon>
        <taxon>Paraburkholderia</taxon>
    </lineage>
</organism>
<dbReference type="SUPFAM" id="SSF52172">
    <property type="entry name" value="CheY-like"/>
    <property type="match status" value="1"/>
</dbReference>
<dbReference type="AlphaFoldDB" id="A0A4R5M793"/>
<sequence length="343" mass="37849">MMQSRYFCGSTTLATMSDFTRQPVSFPASVAFLDDSVAFLSALRSMFADTHTHHFFSHPGQALDFVMRNGYPAMGVRLAGRDFAAVDCGAGNAVGDDIMEDRNRFQSVAAVVVDYEMPEIDGLTFLSQLKGIDCTRILLTGKAGAPEAVDAFNAGLIDYYLKKSDAEMIVKLRALLGEARRKHCMSRGLVSVHDTGAVYSRPETIAVLENLARRESIAEYYWRPDGNAILTFGAAGEAGIFLAWDETDWALQCDVIADEGGPRELLDEMNARRTMPVFWPHQAYRPGAQIVRYALPHAIDGLAGAFYSWTRVDGVDLVSRPLTFAEWRLEQQLHGSDSCAVQP</sequence>
<proteinExistence type="predicted"/>
<comment type="caution">
    <text evidence="3">The sequence shown here is derived from an EMBL/GenBank/DDBJ whole genome shotgun (WGS) entry which is preliminary data.</text>
</comment>
<feature type="modified residue" description="4-aspartylphosphate" evidence="1">
    <location>
        <position position="114"/>
    </location>
</feature>
<evidence type="ECO:0000313" key="3">
    <source>
        <dbReference type="EMBL" id="TDG22073.1"/>
    </source>
</evidence>
<dbReference type="PROSITE" id="PS50110">
    <property type="entry name" value="RESPONSE_REGULATORY"/>
    <property type="match status" value="1"/>
</dbReference>
<gene>
    <name evidence="3" type="ORF">EYW47_19500</name>
</gene>
<feature type="domain" description="Response regulatory" evidence="2">
    <location>
        <begin position="29"/>
        <end position="177"/>
    </location>
</feature>
<dbReference type="OrthoDB" id="5697380at2"/>
<reference evidence="3 4" key="1">
    <citation type="submission" date="2019-03" db="EMBL/GenBank/DDBJ databases">
        <title>Paraburkholderia sp. 4M-K11, isolated from subtropical forest soil.</title>
        <authorList>
            <person name="Gao Z.-H."/>
            <person name="Qiu L.-H."/>
        </authorList>
    </citation>
    <scope>NUCLEOTIDE SEQUENCE [LARGE SCALE GENOMIC DNA]</scope>
    <source>
        <strain evidence="3 4">4M-K11</strain>
    </source>
</reference>
<dbReference type="GO" id="GO:0000160">
    <property type="term" value="P:phosphorelay signal transduction system"/>
    <property type="evidence" value="ECO:0007669"/>
    <property type="project" value="InterPro"/>
</dbReference>
<dbReference type="EMBL" id="SMRP01000009">
    <property type="protein sequence ID" value="TDG22073.1"/>
    <property type="molecule type" value="Genomic_DNA"/>
</dbReference>
<dbReference type="InterPro" id="IPR011006">
    <property type="entry name" value="CheY-like_superfamily"/>
</dbReference>
<name>A0A4R5M793_9BURK</name>
<evidence type="ECO:0000259" key="2">
    <source>
        <dbReference type="PROSITE" id="PS50110"/>
    </source>
</evidence>
<evidence type="ECO:0000256" key="1">
    <source>
        <dbReference type="PROSITE-ProRule" id="PRU00169"/>
    </source>
</evidence>
<dbReference type="InterPro" id="IPR001789">
    <property type="entry name" value="Sig_transdc_resp-reg_receiver"/>
</dbReference>
<dbReference type="Proteomes" id="UP000295722">
    <property type="component" value="Unassembled WGS sequence"/>
</dbReference>
<keyword evidence="4" id="KW-1185">Reference proteome</keyword>
<dbReference type="Gene3D" id="3.40.50.2300">
    <property type="match status" value="1"/>
</dbReference>
<keyword evidence="1" id="KW-0597">Phosphoprotein</keyword>
<evidence type="ECO:0000313" key="4">
    <source>
        <dbReference type="Proteomes" id="UP000295722"/>
    </source>
</evidence>
<accession>A0A4R5M793</accession>
<dbReference type="Pfam" id="PF00072">
    <property type="entry name" value="Response_reg"/>
    <property type="match status" value="1"/>
</dbReference>
<protein>
    <submittedName>
        <fullName evidence="3">Response regulator</fullName>
    </submittedName>
</protein>